<dbReference type="InterPro" id="IPR036443">
    <property type="entry name" value="Znf_RanBP2_sf"/>
</dbReference>
<gene>
    <name evidence="8" type="ORF">URODEC1_LOCUS28051</name>
</gene>
<dbReference type="PROSITE" id="PS01358">
    <property type="entry name" value="ZF_RANBP2_1"/>
    <property type="match status" value="1"/>
</dbReference>
<accession>A0ABC8XWW3</accession>
<feature type="domain" description="RanBP2-type" evidence="7">
    <location>
        <begin position="13"/>
        <end position="42"/>
    </location>
</feature>
<keyword evidence="9" id="KW-1185">Reference proteome</keyword>
<evidence type="ECO:0000256" key="2">
    <source>
        <dbReference type="ARBA" id="ARBA00022771"/>
    </source>
</evidence>
<dbReference type="SMART" id="SM00547">
    <property type="entry name" value="ZnF_RBZ"/>
    <property type="match status" value="1"/>
</dbReference>
<keyword evidence="2 5" id="KW-0863">Zinc-finger</keyword>
<keyword evidence="3" id="KW-0378">Hydrolase</keyword>
<dbReference type="InterPro" id="IPR036691">
    <property type="entry name" value="Endo/exonu/phosph_ase_sf"/>
</dbReference>
<dbReference type="InterPro" id="IPR051547">
    <property type="entry name" value="TDP2-like"/>
</dbReference>
<dbReference type="InterPro" id="IPR005135">
    <property type="entry name" value="Endo/exonuclease/phosphatase"/>
</dbReference>
<dbReference type="PANTHER" id="PTHR15822:SF18">
    <property type="entry name" value="ENDONUCLEASE_EXONUCLEASE_PHOSPHATASE FAMILY PROTEIN"/>
    <property type="match status" value="1"/>
</dbReference>
<evidence type="ECO:0000259" key="7">
    <source>
        <dbReference type="PROSITE" id="PS50199"/>
    </source>
</evidence>
<name>A0ABC8XWW3_9POAL</name>
<dbReference type="AlphaFoldDB" id="A0ABC8XWW3"/>
<keyword evidence="4" id="KW-0862">Zinc</keyword>
<proteinExistence type="predicted"/>
<evidence type="ECO:0000256" key="1">
    <source>
        <dbReference type="ARBA" id="ARBA00022723"/>
    </source>
</evidence>
<dbReference type="CDD" id="cd09080">
    <property type="entry name" value="TDP2"/>
    <property type="match status" value="1"/>
</dbReference>
<dbReference type="Gene3D" id="3.60.10.10">
    <property type="entry name" value="Endonuclease/exonuclease/phosphatase"/>
    <property type="match status" value="1"/>
</dbReference>
<dbReference type="Gene3D" id="2.30.30.380">
    <property type="entry name" value="Zn-finger domain of Sec23/24"/>
    <property type="match status" value="1"/>
</dbReference>
<evidence type="ECO:0000256" key="3">
    <source>
        <dbReference type="ARBA" id="ARBA00022801"/>
    </source>
</evidence>
<sequence length="529" mass="58437">MSSPSRSPPPSPTTEKWSCAKCTLLNPLCSDSCEACEAPRPFVVDADSPGLVAPGPERTPLRRMHLLGDPARAVPKAELPVEIDADSPTVVLDASASPNRWCGRKRERAPAGAQAERPVDVDAGSPTVVLDASASPLPKCGRKGERAPAGAEADCPVEVGADSPIVVADASASPRQRRGMKRERDPAVAEADCSVEVGADSPRQRDRKGGRAASPDVVELCDSAGRGGVGGESREDEAPAARKANLGIHWDQKTFKIMTYNVWFREDMELSRRMDAIGDLIKHHSPDFICFQEVTPYIYLLMQRSKWWQQYKCLLSQEMAVLKPYYCMQLSKVPVENSKCIPFHNSIMGRELCITSLNTGETSQLVLATTHLESPCPAPPKWDQMYSKERVAQANKCLEILGRLRNAILCGDMNWDDKRDGPFPLQDGWTDAWVQLKPGEDGWTYDTKANGMLSGNRKLQKRMDRFLCKLEDFKIDNIEMIGKEAIPGVTYFKEKKVRKEVKKIELPVFPSDHFGLVLTITKQQGDGSS</sequence>
<dbReference type="GO" id="GO:0016787">
    <property type="term" value="F:hydrolase activity"/>
    <property type="evidence" value="ECO:0007669"/>
    <property type="project" value="UniProtKB-KW"/>
</dbReference>
<protein>
    <recommendedName>
        <fullName evidence="7">RanBP2-type domain-containing protein</fullName>
    </recommendedName>
</protein>
<organism evidence="8 9">
    <name type="scientific">Urochloa decumbens</name>
    <dbReference type="NCBI Taxonomy" id="240449"/>
    <lineage>
        <taxon>Eukaryota</taxon>
        <taxon>Viridiplantae</taxon>
        <taxon>Streptophyta</taxon>
        <taxon>Embryophyta</taxon>
        <taxon>Tracheophyta</taxon>
        <taxon>Spermatophyta</taxon>
        <taxon>Magnoliopsida</taxon>
        <taxon>Liliopsida</taxon>
        <taxon>Poales</taxon>
        <taxon>Poaceae</taxon>
        <taxon>PACMAD clade</taxon>
        <taxon>Panicoideae</taxon>
        <taxon>Panicodae</taxon>
        <taxon>Paniceae</taxon>
        <taxon>Melinidinae</taxon>
        <taxon>Urochloa</taxon>
    </lineage>
</organism>
<dbReference type="SUPFAM" id="SSF90209">
    <property type="entry name" value="Ran binding protein zinc finger-like"/>
    <property type="match status" value="1"/>
</dbReference>
<evidence type="ECO:0000313" key="8">
    <source>
        <dbReference type="EMBL" id="CAL4933291.1"/>
    </source>
</evidence>
<evidence type="ECO:0000256" key="4">
    <source>
        <dbReference type="ARBA" id="ARBA00022833"/>
    </source>
</evidence>
<dbReference type="SUPFAM" id="SSF56219">
    <property type="entry name" value="DNase I-like"/>
    <property type="match status" value="1"/>
</dbReference>
<evidence type="ECO:0000256" key="6">
    <source>
        <dbReference type="SAM" id="MobiDB-lite"/>
    </source>
</evidence>
<feature type="region of interest" description="Disordered" evidence="6">
    <location>
        <begin position="168"/>
        <end position="215"/>
    </location>
</feature>
<evidence type="ECO:0000256" key="5">
    <source>
        <dbReference type="PROSITE-ProRule" id="PRU00322"/>
    </source>
</evidence>
<dbReference type="GO" id="GO:0008270">
    <property type="term" value="F:zinc ion binding"/>
    <property type="evidence" value="ECO:0007669"/>
    <property type="project" value="UniProtKB-KW"/>
</dbReference>
<feature type="region of interest" description="Disordered" evidence="6">
    <location>
        <begin position="100"/>
        <end position="154"/>
    </location>
</feature>
<dbReference type="FunFam" id="3.60.10.10:FF:000058">
    <property type="entry name" value="Tyrosyl-DNA phosphodiesterase 2"/>
    <property type="match status" value="1"/>
</dbReference>
<dbReference type="PROSITE" id="PS50199">
    <property type="entry name" value="ZF_RANBP2_2"/>
    <property type="match status" value="1"/>
</dbReference>
<dbReference type="PANTHER" id="PTHR15822">
    <property type="entry name" value="TRAF AND TNF RECEPTOR-ASSOCIATED PROTEIN"/>
    <property type="match status" value="1"/>
</dbReference>
<dbReference type="EMBL" id="OZ075125">
    <property type="protein sequence ID" value="CAL4933291.1"/>
    <property type="molecule type" value="Genomic_DNA"/>
</dbReference>
<dbReference type="InterPro" id="IPR001876">
    <property type="entry name" value="Znf_RanBP2"/>
</dbReference>
<reference evidence="8" key="1">
    <citation type="submission" date="2024-10" db="EMBL/GenBank/DDBJ databases">
        <authorList>
            <person name="Ryan C."/>
        </authorList>
    </citation>
    <scope>NUCLEOTIDE SEQUENCE [LARGE SCALE GENOMIC DNA]</scope>
</reference>
<evidence type="ECO:0000313" key="9">
    <source>
        <dbReference type="Proteomes" id="UP001497457"/>
    </source>
</evidence>
<dbReference type="Pfam" id="PF03372">
    <property type="entry name" value="Exo_endo_phos"/>
    <property type="match status" value="1"/>
</dbReference>
<keyword evidence="1" id="KW-0479">Metal-binding</keyword>
<dbReference type="Proteomes" id="UP001497457">
    <property type="component" value="Chromosome 15b"/>
</dbReference>